<dbReference type="Proteomes" id="UP000215185">
    <property type="component" value="Chromosome 1"/>
</dbReference>
<evidence type="ECO:0000256" key="4">
    <source>
        <dbReference type="ARBA" id="ARBA00022967"/>
    </source>
</evidence>
<name>A0A239SMM9_9STRE</name>
<organism evidence="7 8">
    <name type="scientific">Streptococcus merionis</name>
    <dbReference type="NCBI Taxonomy" id="400065"/>
    <lineage>
        <taxon>Bacteria</taxon>
        <taxon>Bacillati</taxon>
        <taxon>Bacillota</taxon>
        <taxon>Bacilli</taxon>
        <taxon>Lactobacillales</taxon>
        <taxon>Streptococcaceae</taxon>
        <taxon>Streptococcus</taxon>
    </lineage>
</organism>
<evidence type="ECO:0000259" key="6">
    <source>
        <dbReference type="PROSITE" id="PS50893"/>
    </source>
</evidence>
<dbReference type="InterPro" id="IPR027417">
    <property type="entry name" value="P-loop_NTPase"/>
</dbReference>
<dbReference type="SUPFAM" id="SSF50331">
    <property type="entry name" value="MOP-like"/>
    <property type="match status" value="1"/>
</dbReference>
<evidence type="ECO:0000256" key="2">
    <source>
        <dbReference type="ARBA" id="ARBA00022741"/>
    </source>
</evidence>
<dbReference type="InterPro" id="IPR003439">
    <property type="entry name" value="ABC_transporter-like_ATP-bd"/>
</dbReference>
<keyword evidence="1" id="KW-0813">Transport</keyword>
<dbReference type="OrthoDB" id="9790614at2"/>
<keyword evidence="7" id="KW-0378">Hydrolase</keyword>
<protein>
    <recommendedName>
        <fullName evidence="5">ABC-type quaternary amine transporter</fullName>
        <ecNumber evidence="5">7.6.2.9</ecNumber>
    </recommendedName>
</protein>
<dbReference type="KEGG" id="smen:SAMEA4412692_0318"/>
<dbReference type="GO" id="GO:0043190">
    <property type="term" value="C:ATP-binding cassette (ABC) transporter complex"/>
    <property type="evidence" value="ECO:0007669"/>
    <property type="project" value="InterPro"/>
</dbReference>
<keyword evidence="4" id="KW-1278">Translocase</keyword>
<dbReference type="eggNOG" id="COG3842">
    <property type="taxonomic scope" value="Bacteria"/>
</dbReference>
<dbReference type="STRING" id="1123308.GCA_000380085_01343"/>
<dbReference type="Pfam" id="PF08402">
    <property type="entry name" value="TOBE_2"/>
    <property type="match status" value="1"/>
</dbReference>
<dbReference type="GO" id="GO:0005524">
    <property type="term" value="F:ATP binding"/>
    <property type="evidence" value="ECO:0007669"/>
    <property type="project" value="UniProtKB-KW"/>
</dbReference>
<accession>A0A239SMM9</accession>
<sequence length="331" mass="37046">MAFIDVRELTKSYGNHTVIENISISMEEGSLTTLLGASGSGKSTLLRCIAGLESIDCGKILIQGKDVTQLEPRERNVGMVFQHYALFPNMTVLENVMFGLRMKGISDMAKAKEMLKIVGLETKETAYPKNLSGGQQQRVALARSLVVEPKVLFLDEPLSALDSKIRVELRNLIKDIQHRLGITMVLVTHDQEEAMTMSDKIYILADGLVEQEGTPSEIYRHPKTPYVAKFIGNHNLFTMERFQKLVDGPAVAARLIALRPETLTVIKPVVDHYCLTGIVKRTSMLGSVLRFWLDVNHEEVIMDQLNRSAFFKNPGDSITVYLIKDDIIVID</sequence>
<dbReference type="Pfam" id="PF00005">
    <property type="entry name" value="ABC_tran"/>
    <property type="match status" value="1"/>
</dbReference>
<dbReference type="InterPro" id="IPR008995">
    <property type="entry name" value="Mo/tungstate-bd_C_term_dom"/>
</dbReference>
<dbReference type="RefSeq" id="WP_018373893.1">
    <property type="nucleotide sequence ID" value="NZ_LT906439.1"/>
</dbReference>
<dbReference type="Gene3D" id="3.40.50.300">
    <property type="entry name" value="P-loop containing nucleotide triphosphate hydrolases"/>
    <property type="match status" value="1"/>
</dbReference>
<evidence type="ECO:0000256" key="5">
    <source>
        <dbReference type="ARBA" id="ARBA00066388"/>
    </source>
</evidence>
<evidence type="ECO:0000256" key="3">
    <source>
        <dbReference type="ARBA" id="ARBA00022840"/>
    </source>
</evidence>
<dbReference type="PANTHER" id="PTHR42781">
    <property type="entry name" value="SPERMIDINE/PUTRESCINE IMPORT ATP-BINDING PROTEIN POTA"/>
    <property type="match status" value="1"/>
</dbReference>
<keyword evidence="2" id="KW-0547">Nucleotide-binding</keyword>
<dbReference type="InterPro" id="IPR003593">
    <property type="entry name" value="AAA+_ATPase"/>
</dbReference>
<dbReference type="PANTHER" id="PTHR42781:SF4">
    <property type="entry name" value="SPERMIDINE_PUTRESCINE IMPORT ATP-BINDING PROTEIN POTA"/>
    <property type="match status" value="1"/>
</dbReference>
<reference evidence="7 8" key="1">
    <citation type="submission" date="2017-06" db="EMBL/GenBank/DDBJ databases">
        <authorList>
            <consortium name="Pathogen Informatics"/>
        </authorList>
    </citation>
    <scope>NUCLEOTIDE SEQUENCE [LARGE SCALE GENOMIC DNA]</scope>
    <source>
        <strain evidence="7 8">NCTC13788</strain>
    </source>
</reference>
<evidence type="ECO:0000313" key="7">
    <source>
        <dbReference type="EMBL" id="SNU86646.1"/>
    </source>
</evidence>
<dbReference type="GO" id="GO:0016887">
    <property type="term" value="F:ATP hydrolysis activity"/>
    <property type="evidence" value="ECO:0007669"/>
    <property type="project" value="InterPro"/>
</dbReference>
<evidence type="ECO:0000313" key="8">
    <source>
        <dbReference type="Proteomes" id="UP000215185"/>
    </source>
</evidence>
<dbReference type="InterPro" id="IPR013611">
    <property type="entry name" value="Transp-assoc_OB_typ2"/>
</dbReference>
<dbReference type="PROSITE" id="PS50893">
    <property type="entry name" value="ABC_TRANSPORTER_2"/>
    <property type="match status" value="1"/>
</dbReference>
<dbReference type="GO" id="GO:0015418">
    <property type="term" value="F:ABC-type quaternary ammonium compound transporting activity"/>
    <property type="evidence" value="ECO:0007669"/>
    <property type="project" value="UniProtKB-EC"/>
</dbReference>
<dbReference type="EMBL" id="LT906439">
    <property type="protein sequence ID" value="SNU86646.1"/>
    <property type="molecule type" value="Genomic_DNA"/>
</dbReference>
<dbReference type="PROSITE" id="PS00211">
    <property type="entry name" value="ABC_TRANSPORTER_1"/>
    <property type="match status" value="1"/>
</dbReference>
<keyword evidence="8" id="KW-1185">Reference proteome</keyword>
<dbReference type="SUPFAM" id="SSF52540">
    <property type="entry name" value="P-loop containing nucleoside triphosphate hydrolases"/>
    <property type="match status" value="1"/>
</dbReference>
<dbReference type="AlphaFoldDB" id="A0A239SMM9"/>
<keyword evidence="3 7" id="KW-0067">ATP-binding</keyword>
<dbReference type="SMART" id="SM00382">
    <property type="entry name" value="AAA"/>
    <property type="match status" value="1"/>
</dbReference>
<dbReference type="EC" id="7.6.2.9" evidence="5"/>
<dbReference type="InterPro" id="IPR017871">
    <property type="entry name" value="ABC_transporter-like_CS"/>
</dbReference>
<gene>
    <name evidence="7" type="primary">potA_1</name>
    <name evidence="7" type="ORF">SAMEA4412692_00318</name>
</gene>
<dbReference type="FunFam" id="3.40.50.300:FF:000425">
    <property type="entry name" value="Probable ABC transporter, ATP-binding subunit"/>
    <property type="match status" value="1"/>
</dbReference>
<proteinExistence type="predicted"/>
<evidence type="ECO:0000256" key="1">
    <source>
        <dbReference type="ARBA" id="ARBA00022448"/>
    </source>
</evidence>
<feature type="domain" description="ABC transporter" evidence="6">
    <location>
        <begin position="4"/>
        <end position="231"/>
    </location>
</feature>
<dbReference type="InterPro" id="IPR050093">
    <property type="entry name" value="ABC_SmlMolc_Importer"/>
</dbReference>